<protein>
    <submittedName>
        <fullName evidence="1">1454_t:CDS:1</fullName>
    </submittedName>
</protein>
<dbReference type="EMBL" id="CAJVPJ010001087">
    <property type="protein sequence ID" value="CAG8574720.1"/>
    <property type="molecule type" value="Genomic_DNA"/>
</dbReference>
<dbReference type="Proteomes" id="UP000789572">
    <property type="component" value="Unassembled WGS sequence"/>
</dbReference>
<organism evidence="1 2">
    <name type="scientific">Paraglomus occultum</name>
    <dbReference type="NCBI Taxonomy" id="144539"/>
    <lineage>
        <taxon>Eukaryota</taxon>
        <taxon>Fungi</taxon>
        <taxon>Fungi incertae sedis</taxon>
        <taxon>Mucoromycota</taxon>
        <taxon>Glomeromycotina</taxon>
        <taxon>Glomeromycetes</taxon>
        <taxon>Paraglomerales</taxon>
        <taxon>Paraglomeraceae</taxon>
        <taxon>Paraglomus</taxon>
    </lineage>
</organism>
<sequence length="164" mass="18802">MIISLKLLKMVDADVADNISEVTEDGPMLVEAFVLSLIITFQLQCMKSRREGELTIQELGRVETEIEYRDYCMVKERVVDRSKAEAFYQLQHREGADIITQSKARVDVAYHEEVIVKEGVVSAKFNVTFPTKFFCISKNDIIITLRLIPNPKYTAFIHFLILAP</sequence>
<gene>
    <name evidence="1" type="ORF">POCULU_LOCUS6176</name>
</gene>
<keyword evidence="2" id="KW-1185">Reference proteome</keyword>
<accession>A0A9N9BNY2</accession>
<name>A0A9N9BNY2_9GLOM</name>
<evidence type="ECO:0000313" key="2">
    <source>
        <dbReference type="Proteomes" id="UP000789572"/>
    </source>
</evidence>
<proteinExistence type="predicted"/>
<evidence type="ECO:0000313" key="1">
    <source>
        <dbReference type="EMBL" id="CAG8574720.1"/>
    </source>
</evidence>
<dbReference type="AlphaFoldDB" id="A0A9N9BNY2"/>
<reference evidence="1" key="1">
    <citation type="submission" date="2021-06" db="EMBL/GenBank/DDBJ databases">
        <authorList>
            <person name="Kallberg Y."/>
            <person name="Tangrot J."/>
            <person name="Rosling A."/>
        </authorList>
    </citation>
    <scope>NUCLEOTIDE SEQUENCE</scope>
    <source>
        <strain evidence="1">IA702</strain>
    </source>
</reference>
<comment type="caution">
    <text evidence="1">The sequence shown here is derived from an EMBL/GenBank/DDBJ whole genome shotgun (WGS) entry which is preliminary data.</text>
</comment>